<proteinExistence type="predicted"/>
<keyword evidence="2" id="KW-1185">Reference proteome</keyword>
<gene>
    <name evidence="1" type="ORF">CPT_Saba_009</name>
</gene>
<protein>
    <submittedName>
        <fullName evidence="1">Uncharacterized protein</fullName>
    </submittedName>
</protein>
<organism evidence="1 2">
    <name type="scientific">Proteus phage Saba</name>
    <dbReference type="NCBI Taxonomy" id="2596672"/>
    <lineage>
        <taxon>Viruses</taxon>
        <taxon>Duplodnaviria</taxon>
        <taxon>Heunggongvirae</taxon>
        <taxon>Uroviricota</taxon>
        <taxon>Caudoviricetes</taxon>
        <taxon>Casjensviridae</taxon>
        <taxon>Cenphatecvirus</taxon>
        <taxon>Cenphatecvirus saba</taxon>
    </lineage>
</organism>
<reference evidence="2" key="1">
    <citation type="submission" date="2019-06" db="EMBL/GenBank/DDBJ databases">
        <title>The Complete Genome of Proteus mirabilis Siphophage Saba.</title>
        <authorList>
            <person name="Nyugen J."/>
            <person name="Harb L."/>
            <person name="Moreland R."/>
            <person name="Liu M."/>
            <person name="Ramsey J."/>
        </authorList>
    </citation>
    <scope>NUCLEOTIDE SEQUENCE [LARGE SCALE GENOMIC DNA]</scope>
</reference>
<accession>A0A5B9NA68</accession>
<evidence type="ECO:0000313" key="2">
    <source>
        <dbReference type="Proteomes" id="UP000322840"/>
    </source>
</evidence>
<dbReference type="EMBL" id="MN062188">
    <property type="protein sequence ID" value="QEG09382.1"/>
    <property type="molecule type" value="Genomic_DNA"/>
</dbReference>
<dbReference type="Proteomes" id="UP000322840">
    <property type="component" value="Segment"/>
</dbReference>
<dbReference type="Pfam" id="PF23945">
    <property type="entry name" value="DUF7279"/>
    <property type="match status" value="1"/>
</dbReference>
<evidence type="ECO:0000313" key="1">
    <source>
        <dbReference type="EMBL" id="QEG09382.1"/>
    </source>
</evidence>
<dbReference type="InterPro" id="IPR055703">
    <property type="entry name" value="DUF7279"/>
</dbReference>
<name>A0A5B9NA68_9CAUD</name>
<sequence length="87" mass="9840">MKHQVHVIYEVDSVERPGFGFASAEYGCAWTVNVTIDDPKCPWVRGDGLVAFFPAKPTKKQIRKLVNESIRSALSLQKTYLEKTENV</sequence>